<feature type="domain" description="YopX protein" evidence="1">
    <location>
        <begin position="8"/>
        <end position="133"/>
    </location>
</feature>
<dbReference type="Pfam" id="PF09643">
    <property type="entry name" value="YopX"/>
    <property type="match status" value="1"/>
</dbReference>
<name>A0A242WDT5_BACTU</name>
<sequence>MGRMREIKFRAWDKVMEKMYEVGYIDFSKEKVQLASIIDGICYAVYISPLKDVELRQYTGEKDAHGNEIYEGDIVYQEFYDRIEESHGFTGVVKQEEGAWWIDNEKDRGERLWSEVNLNHIKGNKFENPELLQGGTGE</sequence>
<evidence type="ECO:0000313" key="2">
    <source>
        <dbReference type="EMBL" id="OTW44020.1"/>
    </source>
</evidence>
<dbReference type="EMBL" id="NFCF01000036">
    <property type="protein sequence ID" value="OTW54557.1"/>
    <property type="molecule type" value="Genomic_DNA"/>
</dbReference>
<dbReference type="RefSeq" id="WP_003289027.1">
    <property type="nucleotide sequence ID" value="NZ_NFCF01000117.1"/>
</dbReference>
<dbReference type="NCBIfam" id="TIGR01671">
    <property type="entry name" value="phage_TIGR01671"/>
    <property type="match status" value="1"/>
</dbReference>
<dbReference type="Gene3D" id="2.30.30.290">
    <property type="entry name" value="YopX-like domains"/>
    <property type="match status" value="1"/>
</dbReference>
<dbReference type="InterPro" id="IPR019096">
    <property type="entry name" value="YopX_protein"/>
</dbReference>
<comment type="caution">
    <text evidence="3">The sequence shown here is derived from an EMBL/GenBank/DDBJ whole genome shotgun (WGS) entry which is preliminary data.</text>
</comment>
<evidence type="ECO:0000259" key="1">
    <source>
        <dbReference type="Pfam" id="PF09643"/>
    </source>
</evidence>
<dbReference type="Proteomes" id="UP000195152">
    <property type="component" value="Unassembled WGS sequence"/>
</dbReference>
<protein>
    <recommendedName>
        <fullName evidence="1">YopX protein domain-containing protein</fullName>
    </recommendedName>
</protein>
<organism evidence="3 5">
    <name type="scientific">Bacillus thuringiensis serovar mexicanensis</name>
    <dbReference type="NCBI Taxonomy" id="180868"/>
    <lineage>
        <taxon>Bacteria</taxon>
        <taxon>Bacillati</taxon>
        <taxon>Bacillota</taxon>
        <taxon>Bacilli</taxon>
        <taxon>Bacillales</taxon>
        <taxon>Bacillaceae</taxon>
        <taxon>Bacillus</taxon>
        <taxon>Bacillus cereus group</taxon>
    </lineage>
</organism>
<dbReference type="EMBL" id="NFCF01000117">
    <property type="protein sequence ID" value="OTW44020.1"/>
    <property type="molecule type" value="Genomic_DNA"/>
</dbReference>
<dbReference type="EMBL" id="NFCF01000030">
    <property type="protein sequence ID" value="OTW55053.1"/>
    <property type="molecule type" value="Genomic_DNA"/>
</dbReference>
<reference evidence="3 5" key="1">
    <citation type="submission" date="2016-10" db="EMBL/GenBank/DDBJ databases">
        <title>Comparative genomics of Bacillus thuringiensis reveals a path to pathogens against multiple invertebrate hosts.</title>
        <authorList>
            <person name="Zheng J."/>
            <person name="Gao Q."/>
            <person name="Liu H."/>
            <person name="Peng D."/>
            <person name="Ruan L."/>
            <person name="Sun M."/>
        </authorList>
    </citation>
    <scope>NUCLEOTIDE SEQUENCE [LARGE SCALE GENOMIC DNA]</scope>
    <source>
        <strain evidence="3">BGSC 4AC1</strain>
    </source>
</reference>
<dbReference type="SUPFAM" id="SSF159006">
    <property type="entry name" value="YopX-like"/>
    <property type="match status" value="1"/>
</dbReference>
<evidence type="ECO:0000313" key="4">
    <source>
        <dbReference type="EMBL" id="OTW55053.1"/>
    </source>
</evidence>
<dbReference type="InterPro" id="IPR023385">
    <property type="entry name" value="YopX-like_C"/>
</dbReference>
<dbReference type="InterPro" id="IPR010024">
    <property type="entry name" value="CHP16711"/>
</dbReference>
<evidence type="ECO:0000313" key="5">
    <source>
        <dbReference type="Proteomes" id="UP000195152"/>
    </source>
</evidence>
<accession>A0A242WDT5</accession>
<dbReference type="AlphaFoldDB" id="A0A242WDT5"/>
<evidence type="ECO:0000313" key="3">
    <source>
        <dbReference type="EMBL" id="OTW54557.1"/>
    </source>
</evidence>
<proteinExistence type="predicted"/>
<gene>
    <name evidence="4" type="ORF">BK699_02210</name>
    <name evidence="3" type="ORF">BK699_03125</name>
    <name evidence="2" type="ORF">BK699_33530</name>
</gene>